<keyword evidence="2" id="KW-1185">Reference proteome</keyword>
<evidence type="ECO:0000313" key="2">
    <source>
        <dbReference type="Proteomes" id="UP000245626"/>
    </source>
</evidence>
<organism evidence="1 2">
    <name type="scientific">Violaceomyces palustris</name>
    <dbReference type="NCBI Taxonomy" id="1673888"/>
    <lineage>
        <taxon>Eukaryota</taxon>
        <taxon>Fungi</taxon>
        <taxon>Dikarya</taxon>
        <taxon>Basidiomycota</taxon>
        <taxon>Ustilaginomycotina</taxon>
        <taxon>Ustilaginomycetes</taxon>
        <taxon>Violaceomycetales</taxon>
        <taxon>Violaceomycetaceae</taxon>
        <taxon>Violaceomyces</taxon>
    </lineage>
</organism>
<dbReference type="Proteomes" id="UP000245626">
    <property type="component" value="Unassembled WGS sequence"/>
</dbReference>
<dbReference type="EMBL" id="KZ820198">
    <property type="protein sequence ID" value="PWN48467.1"/>
    <property type="molecule type" value="Genomic_DNA"/>
</dbReference>
<accession>A0ACD0NRL0</accession>
<gene>
    <name evidence="1" type="ORF">IE53DRAFT_195483</name>
</gene>
<name>A0ACD0NRL0_9BASI</name>
<proteinExistence type="predicted"/>
<evidence type="ECO:0000313" key="1">
    <source>
        <dbReference type="EMBL" id="PWN48467.1"/>
    </source>
</evidence>
<reference evidence="1 2" key="1">
    <citation type="journal article" date="2018" name="Mol. Biol. Evol.">
        <title>Broad Genomic Sampling Reveals a Smut Pathogenic Ancestry of the Fungal Clade Ustilaginomycotina.</title>
        <authorList>
            <person name="Kijpornyongpan T."/>
            <person name="Mondo S.J."/>
            <person name="Barry K."/>
            <person name="Sandor L."/>
            <person name="Lee J."/>
            <person name="Lipzen A."/>
            <person name="Pangilinan J."/>
            <person name="LaButti K."/>
            <person name="Hainaut M."/>
            <person name="Henrissat B."/>
            <person name="Grigoriev I.V."/>
            <person name="Spatafora J.W."/>
            <person name="Aime M.C."/>
        </authorList>
    </citation>
    <scope>NUCLEOTIDE SEQUENCE [LARGE SCALE GENOMIC DNA]</scope>
    <source>
        <strain evidence="1 2">SA 807</strain>
    </source>
</reference>
<sequence length="404" mass="44947">MSIQPESRFYVTPFNTPPSQPDARPSQRRYHYLDYKPPGGVEQKAAVLVLHGFPDFSSSWRNIVSPLTLAGFRLIIPDLLGYGLSSSPPTSKAGAKSSGGGEPRLAEYGGKAICTDLDGLLDHAKAGQGALYGSQTVDKEGRGGRVIVLGHDWGSWLSWKVGQWLQHRVMGIAGLCVPFAPPTPEPVSIDQLIKFLPNFGYQKFFAEERSTKIIEDNLERFLRLVYTKPGLFSGPDQPTKGELEKARGWNLEGRLEKLLTDPELSKLDISKVGSCILDERELQRYVSVFRSRGMEGPLSWYRTRMINFQEDRDLKESGLPASLPALLLTPSEDVAVPASMSVNMPRRVPSVNIVPVQGSGHFVQNEMPNVVSTEFQRWVEDKVFPSERNASPFSFKGWLTRSKL</sequence>
<protein>
    <submittedName>
        <fullName evidence="1">Alpha/beta-hydrolase</fullName>
    </submittedName>
</protein>